<dbReference type="Proteomes" id="UP000198243">
    <property type="component" value="Chromosome I"/>
</dbReference>
<sequence length="330" mass="37106">MLRPMREHPPELAAVVERQQNVATRAQLLEAGYDDMYLYRQARRGLWQRVLPATYALVTGVLTDEQRRISAALYAGGQAQLTGLAALTWYGFRQIPRSTDVHLVVPHHARRRSAGFALIRRALSLDDRARSATLYPVCSPARAVVDAARDLRQPRPVRAIVAESVQRGFTDLAALDEEIRRARRSRTALIRMAYAEVVAGTRSAPEAELRECLAGSPALPEIRWNPRLRSAEGVALPTPDGYLTDSAVALEVDSQEYHFSPSDWARTLERHNELSRHGVMVLHVTPAQLRRHPDRIRRTIEDAYESRRGLGATLRVRVDPPERPPPLPQP</sequence>
<proteinExistence type="predicted"/>
<reference evidence="4" key="1">
    <citation type="submission" date="2016-06" db="EMBL/GenBank/DDBJ databases">
        <authorList>
            <person name="Varghese N."/>
            <person name="Submissions Spin"/>
        </authorList>
    </citation>
    <scope>NUCLEOTIDE SEQUENCE [LARGE SCALE GENOMIC DNA]</scope>
    <source>
        <strain evidence="4">DSM 44875</strain>
    </source>
</reference>
<keyword evidence="4" id="KW-1185">Reference proteome</keyword>
<accession>A0A1C4WPD5</accession>
<organism evidence="3 4">
    <name type="scientific">Micromonospora coriariae</name>
    <dbReference type="NCBI Taxonomy" id="285665"/>
    <lineage>
        <taxon>Bacteria</taxon>
        <taxon>Bacillati</taxon>
        <taxon>Actinomycetota</taxon>
        <taxon>Actinomycetes</taxon>
        <taxon>Micromonosporales</taxon>
        <taxon>Micromonosporaceae</taxon>
        <taxon>Micromonospora</taxon>
    </lineage>
</organism>
<feature type="domain" description="AbiEi antitoxin N-terminal" evidence="2">
    <location>
        <begin position="12"/>
        <end position="57"/>
    </location>
</feature>
<evidence type="ECO:0000313" key="3">
    <source>
        <dbReference type="EMBL" id="SCE98029.1"/>
    </source>
</evidence>
<evidence type="ECO:0000256" key="1">
    <source>
        <dbReference type="SAM" id="MobiDB-lite"/>
    </source>
</evidence>
<dbReference type="AlphaFoldDB" id="A0A1C4WPD5"/>
<evidence type="ECO:0000313" key="4">
    <source>
        <dbReference type="Proteomes" id="UP000198243"/>
    </source>
</evidence>
<gene>
    <name evidence="3" type="ORF">GA0070607_3933</name>
</gene>
<dbReference type="EMBL" id="LT607412">
    <property type="protein sequence ID" value="SCE98029.1"/>
    <property type="molecule type" value="Genomic_DNA"/>
</dbReference>
<dbReference type="Pfam" id="PF13338">
    <property type="entry name" value="AbiEi_4"/>
    <property type="match status" value="1"/>
</dbReference>
<dbReference type="InterPro" id="IPR025159">
    <property type="entry name" value="AbiEi_N"/>
</dbReference>
<evidence type="ECO:0000259" key="2">
    <source>
        <dbReference type="Pfam" id="PF13338"/>
    </source>
</evidence>
<protein>
    <submittedName>
        <fullName evidence="3">Transcriptional regulator, AbiEi antitoxin, Type IV TA system</fullName>
    </submittedName>
</protein>
<name>A0A1C4WPD5_9ACTN</name>
<feature type="region of interest" description="Disordered" evidence="1">
    <location>
        <begin position="311"/>
        <end position="330"/>
    </location>
</feature>